<name>A0AAP2Z1W1_9EURY</name>
<evidence type="ECO:0000313" key="5">
    <source>
        <dbReference type="Proteomes" id="UP001321018"/>
    </source>
</evidence>
<dbReference type="Proteomes" id="UP001320972">
    <property type="component" value="Unassembled WGS sequence"/>
</dbReference>
<feature type="transmembrane region" description="Helical" evidence="1">
    <location>
        <begin position="28"/>
        <end position="50"/>
    </location>
</feature>
<feature type="transmembrane region" description="Helical" evidence="1">
    <location>
        <begin position="62"/>
        <end position="81"/>
    </location>
</feature>
<keyword evidence="1" id="KW-1133">Transmembrane helix</keyword>
<dbReference type="RefSeq" id="WP_338004770.1">
    <property type="nucleotide sequence ID" value="NZ_JAOPKA010000011.1"/>
</dbReference>
<keyword evidence="4" id="KW-1185">Reference proteome</keyword>
<organism evidence="2 5">
    <name type="scientific">Natronoglomus mannanivorans</name>
    <dbReference type="NCBI Taxonomy" id="2979990"/>
    <lineage>
        <taxon>Archaea</taxon>
        <taxon>Methanobacteriati</taxon>
        <taxon>Methanobacteriota</taxon>
        <taxon>Stenosarchaea group</taxon>
        <taxon>Halobacteria</taxon>
        <taxon>Halobacteriales</taxon>
        <taxon>Natrialbaceae</taxon>
        <taxon>Natronoglomus</taxon>
    </lineage>
</organism>
<accession>A0AAP2Z1W1</accession>
<protein>
    <submittedName>
        <fullName evidence="2">Uncharacterized protein</fullName>
    </submittedName>
</protein>
<reference evidence="2 4" key="1">
    <citation type="submission" date="2022-09" db="EMBL/GenBank/DDBJ databases">
        <title>Enrichment on poylsaccharides allowed isolation of novel metabolic and taxonomic groups of Haloarchaea.</title>
        <authorList>
            <person name="Sorokin D.Y."/>
            <person name="Elcheninov A.G."/>
            <person name="Khizhniak T.V."/>
            <person name="Kolganova T.V."/>
            <person name="Kublanov I.V."/>
        </authorList>
    </citation>
    <scope>NUCLEOTIDE SEQUENCE</scope>
    <source>
        <strain evidence="3 4">AArc-m2/3/4</strain>
        <strain evidence="2">AArc-xg1-1</strain>
    </source>
</reference>
<evidence type="ECO:0000256" key="1">
    <source>
        <dbReference type="SAM" id="Phobius"/>
    </source>
</evidence>
<sequence>MSLLTDGVLGLLALGAFAGALVAVDARLSLPFFALGAAGTAVFEIVAFRNTERVRYYWERPVTQLATFALGLAIAGIGAVVAPSSVLSAGIGAIGAYLVVLVAVLVVRR</sequence>
<feature type="transmembrane region" description="Helical" evidence="1">
    <location>
        <begin position="87"/>
        <end position="107"/>
    </location>
</feature>
<comment type="caution">
    <text evidence="2">The sequence shown here is derived from an EMBL/GenBank/DDBJ whole genome shotgun (WGS) entry which is preliminary data.</text>
</comment>
<keyword evidence="1" id="KW-0812">Transmembrane</keyword>
<dbReference type="Proteomes" id="UP001321018">
    <property type="component" value="Unassembled WGS sequence"/>
</dbReference>
<keyword evidence="1" id="KW-0472">Membrane</keyword>
<dbReference type="AlphaFoldDB" id="A0AAP2Z1W1"/>
<dbReference type="EMBL" id="JAOPKB010000013">
    <property type="protein sequence ID" value="MCU4974707.1"/>
    <property type="molecule type" value="Genomic_DNA"/>
</dbReference>
<proteinExistence type="predicted"/>
<dbReference type="EMBL" id="JAOPKA010000011">
    <property type="protein sequence ID" value="MCU4742963.1"/>
    <property type="molecule type" value="Genomic_DNA"/>
</dbReference>
<evidence type="ECO:0000313" key="3">
    <source>
        <dbReference type="EMBL" id="MCU4974707.1"/>
    </source>
</evidence>
<evidence type="ECO:0000313" key="4">
    <source>
        <dbReference type="Proteomes" id="UP001320972"/>
    </source>
</evidence>
<evidence type="ECO:0000313" key="2">
    <source>
        <dbReference type="EMBL" id="MCU4742963.1"/>
    </source>
</evidence>
<gene>
    <name evidence="3" type="ORF">OB955_18470</name>
    <name evidence="2" type="ORF">OB960_16370</name>
</gene>